<name>A0A366DPF9_9HYPH</name>
<protein>
    <recommendedName>
        <fullName evidence="7">Excinuclease cho</fullName>
    </recommendedName>
    <alternativeName>
        <fullName evidence="9">Endonuclease cho</fullName>
    </alternativeName>
    <alternativeName>
        <fullName evidence="8">UvrC homolog protein</fullName>
    </alternativeName>
</protein>
<evidence type="ECO:0000313" key="11">
    <source>
        <dbReference type="EMBL" id="RBO91980.1"/>
    </source>
</evidence>
<dbReference type="CDD" id="cd10434">
    <property type="entry name" value="GIY-YIG_UvrC_Cho"/>
    <property type="match status" value="1"/>
</dbReference>
<dbReference type="InterPro" id="IPR047296">
    <property type="entry name" value="GIY-YIG_UvrC_Cho"/>
</dbReference>
<dbReference type="RefSeq" id="WP_113945720.1">
    <property type="nucleotide sequence ID" value="NZ_JBHEEG010000001.1"/>
</dbReference>
<dbReference type="GO" id="GO:0016787">
    <property type="term" value="F:hydrolase activity"/>
    <property type="evidence" value="ECO:0007669"/>
    <property type="project" value="UniProtKB-KW"/>
</dbReference>
<evidence type="ECO:0000256" key="3">
    <source>
        <dbReference type="ARBA" id="ARBA00022801"/>
    </source>
</evidence>
<dbReference type="InterPro" id="IPR000305">
    <property type="entry name" value="GIY-YIG_endonuc"/>
</dbReference>
<keyword evidence="4" id="KW-0267">Excision nuclease</keyword>
<evidence type="ECO:0000256" key="1">
    <source>
        <dbReference type="ARBA" id="ARBA00022763"/>
    </source>
</evidence>
<dbReference type="InterPro" id="IPR050066">
    <property type="entry name" value="UvrABC_protein_C"/>
</dbReference>
<evidence type="ECO:0000256" key="8">
    <source>
        <dbReference type="ARBA" id="ARBA00042138"/>
    </source>
</evidence>
<dbReference type="InterPro" id="IPR035901">
    <property type="entry name" value="GIY-YIG_endonuc_sf"/>
</dbReference>
<keyword evidence="12" id="KW-1185">Reference proteome</keyword>
<evidence type="ECO:0000256" key="2">
    <source>
        <dbReference type="ARBA" id="ARBA00022769"/>
    </source>
</evidence>
<dbReference type="OrthoDB" id="9804290at2"/>
<dbReference type="GO" id="GO:0004518">
    <property type="term" value="F:nuclease activity"/>
    <property type="evidence" value="ECO:0007669"/>
    <property type="project" value="UniProtKB-KW"/>
</dbReference>
<reference evidence="11 12" key="1">
    <citation type="submission" date="2018-06" db="EMBL/GenBank/DDBJ databases">
        <title>Genomic Encyclopedia of Type Strains, Phase IV (KMG-IV): sequencing the most valuable type-strain genomes for metagenomic binning, comparative biology and taxonomic classification.</title>
        <authorList>
            <person name="Goeker M."/>
        </authorList>
    </citation>
    <scope>NUCLEOTIDE SEQUENCE [LARGE SCALE GENOMIC DNA]</scope>
    <source>
        <strain evidence="11 12">DSM 25619</strain>
    </source>
</reference>
<dbReference type="GO" id="GO:0006289">
    <property type="term" value="P:nucleotide-excision repair"/>
    <property type="evidence" value="ECO:0007669"/>
    <property type="project" value="InterPro"/>
</dbReference>
<gene>
    <name evidence="11" type="ORF">DFR47_108124</name>
</gene>
<evidence type="ECO:0000259" key="10">
    <source>
        <dbReference type="PROSITE" id="PS50164"/>
    </source>
</evidence>
<comment type="caution">
    <text evidence="11">The sequence shown here is derived from an EMBL/GenBank/DDBJ whole genome shotgun (WGS) entry which is preliminary data.</text>
</comment>
<accession>A0A366DPF9</accession>
<dbReference type="PROSITE" id="PS50164">
    <property type="entry name" value="GIY_YIG"/>
    <property type="match status" value="1"/>
</dbReference>
<evidence type="ECO:0000256" key="9">
    <source>
        <dbReference type="ARBA" id="ARBA00042732"/>
    </source>
</evidence>
<keyword evidence="1" id="KW-0227">DNA damage</keyword>
<evidence type="ECO:0000313" key="12">
    <source>
        <dbReference type="Proteomes" id="UP000252893"/>
    </source>
</evidence>
<keyword evidence="6" id="KW-0742">SOS response</keyword>
<dbReference type="SUPFAM" id="SSF82771">
    <property type="entry name" value="GIY-YIG endonuclease"/>
    <property type="match status" value="1"/>
</dbReference>
<dbReference type="GO" id="GO:0009432">
    <property type="term" value="P:SOS response"/>
    <property type="evidence" value="ECO:0007669"/>
    <property type="project" value="UniProtKB-KW"/>
</dbReference>
<dbReference type="Gene3D" id="3.40.1440.10">
    <property type="entry name" value="GIY-YIG endonuclease"/>
    <property type="match status" value="1"/>
</dbReference>
<dbReference type="SMART" id="SM00465">
    <property type="entry name" value="GIYc"/>
    <property type="match status" value="1"/>
</dbReference>
<dbReference type="AlphaFoldDB" id="A0A366DPF9"/>
<evidence type="ECO:0000256" key="7">
    <source>
        <dbReference type="ARBA" id="ARBA00040756"/>
    </source>
</evidence>
<dbReference type="Proteomes" id="UP000252893">
    <property type="component" value="Unassembled WGS sequence"/>
</dbReference>
<evidence type="ECO:0000256" key="4">
    <source>
        <dbReference type="ARBA" id="ARBA00022881"/>
    </source>
</evidence>
<evidence type="ECO:0000256" key="5">
    <source>
        <dbReference type="ARBA" id="ARBA00023204"/>
    </source>
</evidence>
<evidence type="ECO:0000256" key="6">
    <source>
        <dbReference type="ARBA" id="ARBA00023236"/>
    </source>
</evidence>
<sequence>MFPHHLPSQKAAPDDVLYQYPASLREQVAASPQVPGVYILHGANNHYPLYIGKSINIRTRLLSHLRTPKEARLLKQTARISYIPTAGEISALLLEAQMIKQQQPLFNRRLRKTKDTCSFVLNETGLHIQYTDDMSNEPDNNVYGLFKNQFYAKDRLRELADEYKLCLSVLGFEPHTKGRGCFRSAIQKCAGACCGKEDTDQHNARLETALKQFTLAAWPYSSAIAVKESFGRLKQYHVLHNWRYHGSYKSMQGLKNYRLDKDTLFDADMYKILVKPILFGSAEILALPEPSRFNCE</sequence>
<organism evidence="11 12">
    <name type="scientific">Pseudochrobactrum asaccharolyticum</name>
    <dbReference type="NCBI Taxonomy" id="354351"/>
    <lineage>
        <taxon>Bacteria</taxon>
        <taxon>Pseudomonadati</taxon>
        <taxon>Pseudomonadota</taxon>
        <taxon>Alphaproteobacteria</taxon>
        <taxon>Hyphomicrobiales</taxon>
        <taxon>Brucellaceae</taxon>
        <taxon>Pseudochrobactrum</taxon>
    </lineage>
</organism>
<dbReference type="GO" id="GO:0009380">
    <property type="term" value="C:excinuclease repair complex"/>
    <property type="evidence" value="ECO:0007669"/>
    <property type="project" value="TreeGrafter"/>
</dbReference>
<proteinExistence type="predicted"/>
<dbReference type="PANTHER" id="PTHR30562:SF10">
    <property type="entry name" value="EXCINUCLEASE CHO"/>
    <property type="match status" value="1"/>
</dbReference>
<feature type="domain" description="GIY-YIG" evidence="10">
    <location>
        <begin position="33"/>
        <end position="108"/>
    </location>
</feature>
<keyword evidence="3" id="KW-0378">Hydrolase</keyword>
<keyword evidence="5" id="KW-0234">DNA repair</keyword>
<dbReference type="EMBL" id="QNRH01000008">
    <property type="protein sequence ID" value="RBO91980.1"/>
    <property type="molecule type" value="Genomic_DNA"/>
</dbReference>
<dbReference type="PANTHER" id="PTHR30562">
    <property type="entry name" value="UVRC/OXIDOREDUCTASE"/>
    <property type="match status" value="1"/>
</dbReference>
<keyword evidence="2" id="KW-0228">DNA excision</keyword>